<keyword evidence="3" id="KW-0521">NADP</keyword>
<evidence type="ECO:0000313" key="9">
    <source>
        <dbReference type="EMBL" id="PUA33068.1"/>
    </source>
</evidence>
<dbReference type="PANTHER" id="PTHR11811">
    <property type="entry name" value="6-PHOSPHOGLUCONATE DEHYDROGENASE"/>
    <property type="match status" value="1"/>
</dbReference>
<dbReference type="Gene3D" id="1.20.5.320">
    <property type="entry name" value="6-Phosphogluconate Dehydrogenase, domain 3"/>
    <property type="match status" value="1"/>
</dbReference>
<dbReference type="NCBIfam" id="TIGR00873">
    <property type="entry name" value="gnd"/>
    <property type="match status" value="1"/>
</dbReference>
<dbReference type="PIRSF" id="PIRSF000109">
    <property type="entry name" value="6PGD"/>
    <property type="match status" value="1"/>
</dbReference>
<dbReference type="Gene3D" id="3.40.50.720">
    <property type="entry name" value="NAD(P)-binding Rossmann-like Domain"/>
    <property type="match status" value="1"/>
</dbReference>
<evidence type="ECO:0000256" key="7">
    <source>
        <dbReference type="ARBA" id="ARBA00060616"/>
    </source>
</evidence>
<reference evidence="9 10" key="1">
    <citation type="submission" date="2017-04" db="EMBL/GenBank/DDBJ databases">
        <title>Draft Aigarchaeota genome from a New Zealand hot spring.</title>
        <authorList>
            <person name="Reysenbach A.-L."/>
            <person name="Donaho J.A."/>
            <person name="Gerhart J."/>
            <person name="Kelley J.F."/>
            <person name="Kouba K."/>
            <person name="Podar M."/>
            <person name="Stott M."/>
        </authorList>
    </citation>
    <scope>NUCLEOTIDE SEQUENCE [LARGE SCALE GENOMIC DNA]</scope>
    <source>
        <strain evidence="9">NZ13_MG1</strain>
    </source>
</reference>
<evidence type="ECO:0000256" key="1">
    <source>
        <dbReference type="ARBA" id="ARBA00008419"/>
    </source>
</evidence>
<name>A0A2R7Y6A9_9ARCH</name>
<dbReference type="GO" id="GO:0050661">
    <property type="term" value="F:NADP binding"/>
    <property type="evidence" value="ECO:0007669"/>
    <property type="project" value="InterPro"/>
</dbReference>
<dbReference type="InterPro" id="IPR006184">
    <property type="entry name" value="6PGdom_BS"/>
</dbReference>
<keyword evidence="6" id="KW-0570">Pentose shunt</keyword>
<evidence type="ECO:0000256" key="3">
    <source>
        <dbReference type="ARBA" id="ARBA00022857"/>
    </source>
</evidence>
<dbReference type="Pfam" id="PF00393">
    <property type="entry name" value="6PGD"/>
    <property type="match status" value="1"/>
</dbReference>
<gene>
    <name evidence="9" type="ORF">B9J98_02640</name>
</gene>
<evidence type="ECO:0000256" key="6">
    <source>
        <dbReference type="ARBA" id="ARBA00023126"/>
    </source>
</evidence>
<dbReference type="AlphaFoldDB" id="A0A2R7Y6A9"/>
<dbReference type="InterPro" id="IPR036291">
    <property type="entry name" value="NAD(P)-bd_dom_sf"/>
</dbReference>
<dbReference type="FunFam" id="1.10.1040.10:FF:000032">
    <property type="entry name" value="6-phosphogluconate dehydrogenase, decarboxylating"/>
    <property type="match status" value="1"/>
</dbReference>
<comment type="caution">
    <text evidence="9">The sequence shown here is derived from an EMBL/GenBank/DDBJ whole genome shotgun (WGS) entry which is preliminary data.</text>
</comment>
<evidence type="ECO:0000313" key="10">
    <source>
        <dbReference type="Proteomes" id="UP000244066"/>
    </source>
</evidence>
<dbReference type="GO" id="GO:0006098">
    <property type="term" value="P:pentose-phosphate shunt"/>
    <property type="evidence" value="ECO:0007669"/>
    <property type="project" value="UniProtKB-KW"/>
</dbReference>
<keyword evidence="4" id="KW-0560">Oxidoreductase</keyword>
<sequence>MQKSDVGIIGLATMGANLALNIESKGFTVSVYNRTADRTRLFVEQRARGKNIHAYFSLEDFVKSLDKPRRVILMVKAGEAVDEFSEQLATWLEPGDVIVDGGNSHFMDTERRVKTFGERGIHFMGVGISGGEEGALKGPCIMSGGPPEAEECMRPIFLKIAAKVEGDACYGYMGPGGAGHFVKMVHNGIEYAIMQAIAEVYDIFTTLLGLGAAAISEIFAEWNAGELNSFLLEIASEVLAKVDDETGRPLVELIQDKAGQKGTGKWTSQVAMDLGVPIPTIDAAVSARNVSALKEERVMLSRIVKCSMEEGGVDGSFLKSIARPSLYCTMLTAFAQGMSLISAASRKFGYATSLEEVARIWRGGCIIRARLLEMIRGIYSRKPSLTNLILDGSYAKELSDRHTEWRHFVSTAKVHGIPCPAISSALDYFDSLRRERLPANLIQALRDRFGAHGYERVDKPGTFHTEWRA</sequence>
<dbReference type="EMBL" id="NDWU01000005">
    <property type="protein sequence ID" value="PUA33068.1"/>
    <property type="molecule type" value="Genomic_DNA"/>
</dbReference>
<keyword evidence="5" id="KW-0311">Gluconate utilization</keyword>
<feature type="domain" description="6-phosphogluconate dehydrogenase C-terminal" evidence="8">
    <location>
        <begin position="179"/>
        <end position="468"/>
    </location>
</feature>
<accession>A0A2R7Y6A9</accession>
<dbReference type="PRINTS" id="PR00076">
    <property type="entry name" value="6PGDHDRGNASE"/>
</dbReference>
<dbReference type="FunFam" id="3.40.50.720:FF:000007">
    <property type="entry name" value="6-phosphogluconate dehydrogenase, decarboxylating"/>
    <property type="match status" value="1"/>
</dbReference>
<dbReference type="SUPFAM" id="SSF51735">
    <property type="entry name" value="NAD(P)-binding Rossmann-fold domains"/>
    <property type="match status" value="1"/>
</dbReference>
<dbReference type="GO" id="GO:0019521">
    <property type="term" value="P:D-gluconate metabolic process"/>
    <property type="evidence" value="ECO:0007669"/>
    <property type="project" value="UniProtKB-KW"/>
</dbReference>
<dbReference type="InterPro" id="IPR006183">
    <property type="entry name" value="Pgluconate_DH"/>
</dbReference>
<dbReference type="SMART" id="SM01350">
    <property type="entry name" value="6PGD"/>
    <property type="match status" value="1"/>
</dbReference>
<dbReference type="PROSITE" id="PS00461">
    <property type="entry name" value="6PGD"/>
    <property type="match status" value="1"/>
</dbReference>
<comment type="subunit">
    <text evidence="2">Homodimer.</text>
</comment>
<evidence type="ECO:0000256" key="4">
    <source>
        <dbReference type="ARBA" id="ARBA00023002"/>
    </source>
</evidence>
<dbReference type="Pfam" id="PF03446">
    <property type="entry name" value="NAD_binding_2"/>
    <property type="match status" value="1"/>
</dbReference>
<comment type="similarity">
    <text evidence="1">Belongs to the 6-phosphogluconate dehydrogenase family.</text>
</comment>
<proteinExistence type="inferred from homology"/>
<dbReference type="InterPro" id="IPR006113">
    <property type="entry name" value="6PGDH_Gnd/GntZ"/>
</dbReference>
<dbReference type="InterPro" id="IPR006115">
    <property type="entry name" value="6PGDH_NADP-bd"/>
</dbReference>
<dbReference type="InterPro" id="IPR013328">
    <property type="entry name" value="6PGD_dom2"/>
</dbReference>
<protein>
    <submittedName>
        <fullName evidence="9">Phosphogluconate dehydrogenase (NADP(+)-dependent, decarboxylating)</fullName>
    </submittedName>
</protein>
<dbReference type="NCBIfam" id="NF006765">
    <property type="entry name" value="PRK09287.1"/>
    <property type="match status" value="1"/>
</dbReference>
<evidence type="ECO:0000256" key="2">
    <source>
        <dbReference type="ARBA" id="ARBA00011738"/>
    </source>
</evidence>
<dbReference type="Gene3D" id="1.10.1040.10">
    <property type="entry name" value="N-(1-d-carboxylethyl)-l-norvaline Dehydrogenase, domain 2"/>
    <property type="match status" value="1"/>
</dbReference>
<dbReference type="GO" id="GO:0004616">
    <property type="term" value="F:phosphogluconate dehydrogenase (decarboxylating) activity"/>
    <property type="evidence" value="ECO:0007669"/>
    <property type="project" value="InterPro"/>
</dbReference>
<dbReference type="SUPFAM" id="SSF48179">
    <property type="entry name" value="6-phosphogluconate dehydrogenase C-terminal domain-like"/>
    <property type="match status" value="1"/>
</dbReference>
<dbReference type="InterPro" id="IPR008927">
    <property type="entry name" value="6-PGluconate_DH-like_C_sf"/>
</dbReference>
<comment type="pathway">
    <text evidence="7">Carbohydrate degradation; pentose phosphate pathway; D-ribulose 5-phosphate from D-glucose 6-phosphate (oxidative stage).</text>
</comment>
<dbReference type="InterPro" id="IPR006114">
    <property type="entry name" value="6PGDH_C"/>
</dbReference>
<dbReference type="Proteomes" id="UP000244066">
    <property type="component" value="Unassembled WGS sequence"/>
</dbReference>
<organism evidence="9 10">
    <name type="scientific">Candidatus Terraquivivens tikiterensis</name>
    <dbReference type="NCBI Taxonomy" id="1980982"/>
    <lineage>
        <taxon>Archaea</taxon>
        <taxon>Nitrososphaerota</taxon>
        <taxon>Candidatus Wolframiiraptoraceae</taxon>
        <taxon>Candidatus Terraquivivens</taxon>
    </lineage>
</organism>
<evidence type="ECO:0000259" key="8">
    <source>
        <dbReference type="SMART" id="SM01350"/>
    </source>
</evidence>
<evidence type="ECO:0000256" key="5">
    <source>
        <dbReference type="ARBA" id="ARBA00023064"/>
    </source>
</evidence>